<sequence length="420" mass="50057">MGQVLRKVEEYEDESQIYINAIHGKSKGWITKAEINEGVFRQWHYKLNQLLDIDFTQENTYISLNTFYKTYRRIENLKEINCIHMDLDTYKTKFTKTQILMNLDDNYFGKTIPIPNLIIDSGRGLYLIWLIEPVPYMALPLWKAIEEYIYKELKEFGADRMALDPTRVLRVPGSINSKSNTIVKILETNEYVYKLREIQEEYLPEIPKKEKGKATAPKKRGRPKKVVYVFNERSLYLARITDLVKLCELRSYDIEGEREMILFLYRYYLNYFFEDENKALNDTLELNRMFDKPLTEKEATKATESAERAYKSKNKDYKYKNETLIELLQITEEEQKHMITIISKNEYKARHRAREKNRYASKLKEQGKMTKQEELKLLREKIKVLRGQGLRNQEISNELNIPLKTLKRHITYMKKNGLLA</sequence>
<comment type="caution">
    <text evidence="1">The sequence shown here is derived from an EMBL/GenBank/DDBJ whole genome shotgun (WGS) entry which is preliminary data.</text>
</comment>
<dbReference type="Proteomes" id="UP000611796">
    <property type="component" value="Unassembled WGS sequence"/>
</dbReference>
<dbReference type="GO" id="GO:0003677">
    <property type="term" value="F:DNA binding"/>
    <property type="evidence" value="ECO:0007669"/>
    <property type="project" value="UniProtKB-KW"/>
</dbReference>
<keyword evidence="1" id="KW-0238">DNA-binding</keyword>
<organism evidence="1 2">
    <name type="scientific">Paeniclostridium hominis</name>
    <dbReference type="NCBI Taxonomy" id="2764329"/>
    <lineage>
        <taxon>Bacteria</taxon>
        <taxon>Bacillati</taxon>
        <taxon>Bacillota</taxon>
        <taxon>Clostridia</taxon>
        <taxon>Peptostreptococcales</taxon>
        <taxon>Peptostreptococcaceae</taxon>
        <taxon>Paeniclostridium</taxon>
    </lineage>
</organism>
<evidence type="ECO:0000313" key="1">
    <source>
        <dbReference type="EMBL" id="MBC6005038.1"/>
    </source>
</evidence>
<dbReference type="EMBL" id="JACRWD010000016">
    <property type="protein sequence ID" value="MBC6005038.1"/>
    <property type="molecule type" value="Genomic_DNA"/>
</dbReference>
<keyword evidence="2" id="KW-1185">Reference proteome</keyword>
<proteinExistence type="predicted"/>
<name>A0ABR7K7H5_9FIRM</name>
<gene>
    <name evidence="1" type="ORF">H8891_14735</name>
</gene>
<evidence type="ECO:0000313" key="2">
    <source>
        <dbReference type="Proteomes" id="UP000611796"/>
    </source>
</evidence>
<protein>
    <submittedName>
        <fullName evidence="1">DNA-binding response regulator</fullName>
    </submittedName>
</protein>
<dbReference type="RefSeq" id="WP_187006990.1">
    <property type="nucleotide sequence ID" value="NZ_JACRWD010000016.1"/>
</dbReference>
<reference evidence="1 2" key="1">
    <citation type="submission" date="2020-08" db="EMBL/GenBank/DDBJ databases">
        <authorList>
            <person name="Liu C."/>
            <person name="Sun Q."/>
        </authorList>
    </citation>
    <scope>NUCLEOTIDE SEQUENCE [LARGE SCALE GENOMIC DNA]</scope>
    <source>
        <strain evidence="1 2">NSJ-45</strain>
    </source>
</reference>
<accession>A0ABR7K7H5</accession>